<evidence type="ECO:0000256" key="7">
    <source>
        <dbReference type="ARBA" id="ARBA00023175"/>
    </source>
</evidence>
<dbReference type="CDD" id="cd01369">
    <property type="entry name" value="KISc_KHC_KIF5"/>
    <property type="match status" value="1"/>
</dbReference>
<evidence type="ECO:0000256" key="11">
    <source>
        <dbReference type="SAM" id="MobiDB-lite"/>
    </source>
</evidence>
<feature type="coiled-coil region" evidence="10">
    <location>
        <begin position="464"/>
        <end position="544"/>
    </location>
</feature>
<dbReference type="GO" id="GO:0007018">
    <property type="term" value="P:microtubule-based movement"/>
    <property type="evidence" value="ECO:0007669"/>
    <property type="project" value="InterPro"/>
</dbReference>
<dbReference type="InterPro" id="IPR001752">
    <property type="entry name" value="Kinesin_motor_dom"/>
</dbReference>
<dbReference type="GO" id="GO:0003777">
    <property type="term" value="F:microtubule motor activity"/>
    <property type="evidence" value="ECO:0007669"/>
    <property type="project" value="InterPro"/>
</dbReference>
<evidence type="ECO:0000259" key="12">
    <source>
        <dbReference type="PROSITE" id="PS50067"/>
    </source>
</evidence>
<keyword evidence="3" id="KW-0493">Microtubule</keyword>
<dbReference type="OrthoDB" id="3176171at2759"/>
<evidence type="ECO:0000256" key="5">
    <source>
        <dbReference type="ARBA" id="ARBA00022840"/>
    </source>
</evidence>
<protein>
    <submittedName>
        <fullName evidence="13">Kinesin heavy chain</fullName>
    </submittedName>
</protein>
<accession>A0A166AU01</accession>
<keyword evidence="6 10" id="KW-0175">Coiled coil</keyword>
<dbReference type="Proteomes" id="UP000076532">
    <property type="component" value="Unassembled WGS sequence"/>
</dbReference>
<dbReference type="GO" id="GO:0005524">
    <property type="term" value="F:ATP binding"/>
    <property type="evidence" value="ECO:0007669"/>
    <property type="project" value="UniProtKB-UniRule"/>
</dbReference>
<dbReference type="SUPFAM" id="SSF52540">
    <property type="entry name" value="P-loop containing nucleoside triphosphate hydrolases"/>
    <property type="match status" value="1"/>
</dbReference>
<dbReference type="EMBL" id="KV417654">
    <property type="protein sequence ID" value="KZP11955.1"/>
    <property type="molecule type" value="Genomic_DNA"/>
</dbReference>
<keyword evidence="8" id="KW-0206">Cytoskeleton</keyword>
<reference evidence="13 14" key="1">
    <citation type="journal article" date="2016" name="Mol. Biol. Evol.">
        <title>Comparative Genomics of Early-Diverging Mushroom-Forming Fungi Provides Insights into the Origins of Lignocellulose Decay Capabilities.</title>
        <authorList>
            <person name="Nagy L.G."/>
            <person name="Riley R."/>
            <person name="Tritt A."/>
            <person name="Adam C."/>
            <person name="Daum C."/>
            <person name="Floudas D."/>
            <person name="Sun H."/>
            <person name="Yadav J.S."/>
            <person name="Pangilinan J."/>
            <person name="Larsson K.H."/>
            <person name="Matsuura K."/>
            <person name="Barry K."/>
            <person name="Labutti K."/>
            <person name="Kuo R."/>
            <person name="Ohm R.A."/>
            <person name="Bhattacharya S.S."/>
            <person name="Shirouzu T."/>
            <person name="Yoshinaga Y."/>
            <person name="Martin F.M."/>
            <person name="Grigoriev I.V."/>
            <person name="Hibbett D.S."/>
        </authorList>
    </citation>
    <scope>NUCLEOTIDE SEQUENCE [LARGE SCALE GENOMIC DNA]</scope>
    <source>
        <strain evidence="13 14">CBS 109695</strain>
    </source>
</reference>
<keyword evidence="14" id="KW-1185">Reference proteome</keyword>
<dbReference type="GO" id="GO:0005874">
    <property type="term" value="C:microtubule"/>
    <property type="evidence" value="ECO:0007669"/>
    <property type="project" value="UniProtKB-KW"/>
</dbReference>
<dbReference type="InterPro" id="IPR059182">
    <property type="entry name" value="Khc_C"/>
</dbReference>
<evidence type="ECO:0000256" key="10">
    <source>
        <dbReference type="SAM" id="Coils"/>
    </source>
</evidence>
<dbReference type="CDD" id="cd23649">
    <property type="entry name" value="Khc_CBD_cc"/>
    <property type="match status" value="1"/>
</dbReference>
<dbReference type="PROSITE" id="PS50067">
    <property type="entry name" value="KINESIN_MOTOR_2"/>
    <property type="match status" value="1"/>
</dbReference>
<feature type="coiled-coil region" evidence="10">
    <location>
        <begin position="626"/>
        <end position="667"/>
    </location>
</feature>
<feature type="coiled-coil region" evidence="10">
    <location>
        <begin position="778"/>
        <end position="895"/>
    </location>
</feature>
<gene>
    <name evidence="13" type="ORF">FIBSPDRAFT_961772</name>
</gene>
<evidence type="ECO:0000256" key="1">
    <source>
        <dbReference type="ARBA" id="ARBA00004245"/>
    </source>
</evidence>
<proteinExistence type="inferred from homology"/>
<feature type="coiled-coil region" evidence="10">
    <location>
        <begin position="698"/>
        <end position="732"/>
    </location>
</feature>
<evidence type="ECO:0000313" key="13">
    <source>
        <dbReference type="EMBL" id="KZP11955.1"/>
    </source>
</evidence>
<keyword evidence="2" id="KW-0963">Cytoplasm</keyword>
<dbReference type="AlphaFoldDB" id="A0A166AU01"/>
<dbReference type="InterPro" id="IPR036961">
    <property type="entry name" value="Kinesin_motor_dom_sf"/>
</dbReference>
<dbReference type="GO" id="GO:0008017">
    <property type="term" value="F:microtubule binding"/>
    <property type="evidence" value="ECO:0007669"/>
    <property type="project" value="InterPro"/>
</dbReference>
<keyword evidence="4 9" id="KW-0547">Nucleotide-binding</keyword>
<dbReference type="Gene3D" id="3.40.850.10">
    <property type="entry name" value="Kinesin motor domain"/>
    <property type="match status" value="1"/>
</dbReference>
<evidence type="ECO:0000256" key="8">
    <source>
        <dbReference type="ARBA" id="ARBA00023212"/>
    </source>
</evidence>
<feature type="region of interest" description="Disordered" evidence="11">
    <location>
        <begin position="393"/>
        <end position="432"/>
    </location>
</feature>
<evidence type="ECO:0000256" key="3">
    <source>
        <dbReference type="ARBA" id="ARBA00022701"/>
    </source>
</evidence>
<evidence type="ECO:0000256" key="2">
    <source>
        <dbReference type="ARBA" id="ARBA00022490"/>
    </source>
</evidence>
<evidence type="ECO:0000313" key="14">
    <source>
        <dbReference type="Proteomes" id="UP000076532"/>
    </source>
</evidence>
<comment type="similarity">
    <text evidence="9">Belongs to the TRAFAC class myosin-kinesin ATPase superfamily. Kinesin family.</text>
</comment>
<feature type="binding site" evidence="9">
    <location>
        <begin position="91"/>
        <end position="98"/>
    </location>
    <ligand>
        <name>ATP</name>
        <dbReference type="ChEBI" id="CHEBI:30616"/>
    </ligand>
</feature>
<sequence>MSNNIKVVCRFRPQNSIENREGGENVATFSENLKTVSIRSAVASNGPEKDGFVFDRVFPQGTPQNEIFEYGVKDTVNDVMDGYNGTVFAYGQTGSGKTFTMMGADIDSEELKGIIPRITEQIFQSIVESDAHLEYLVKVSYMEIYMERIRDLMSPQNDNLQIHEEKSKGVYIKNLSDYYVSSALEVYEIMRQGSAARMVTSTNMNAESSRSHSVFLISIQQRNTETGAQKTGNLYLVDLAGSEKVGKTGASGQTLEEAKKINKSLSALGMVINALTDGKAKHIPYRDSKLTRILQESLGGNSRTTLIINCSPSSYNEPETLSTLRFGIRAKSIKNTARVNAELSPTELKGLLSKANVANGKYKTYIESLEAELAIWRSGGQIAQADWVSSDKPLSAAAKKPPTPAPSTPRSATPVNPLIEGLRGDLESRPQTPTVLGLEKDERDDFLKRENELGDQLGLKESALIAADKLVTELREELTFLKEQESTENKAMSTQLNELRLQVERLDYDNKEGVITIDILKEQSQDAKNELEELRKSMAEMKTSQKDSSVEEREKRKQEKMAMMMAKFDTQGAFSEKDEALRQILAKLEAIDSDAGVTTLTVDDITAVRRQLSEGQSMIRDTVDRLRRSQEENDMMLRRRDELESRVAALEAEYEELLEKTIHEEETSNVDLAESMTDLKSKLEAQYAAKRDAHVSEVQDLKQQLELRSNEIRSLNSSIDSLKSVNEELKRAFAVTSAGIEGGKNLAESAQDLERTRKAINVQLAEFDGVKKSLMRDLQNRCEKVVELEIQLDEIKEQYNNVIRNSNSKAQQKKMAFLERNLEQLTLVQKQLVDQNSTLKKEAGIAERKLLARNERIQNLEAMLQDADRRLSVQNQKFEAQLQAVKERLDQARAQKAAASSPLNFGRIAKPLRGGGGAADGGPIPISGGGASNPLSRLQNEDAGAKRASWFFNSR</sequence>
<name>A0A166AU01_9AGAM</name>
<evidence type="ECO:0000256" key="9">
    <source>
        <dbReference type="PROSITE-ProRule" id="PRU00283"/>
    </source>
</evidence>
<comment type="subcellular location">
    <subcellularLocation>
        <location evidence="1">Cytoplasm</location>
        <location evidence="1">Cytoskeleton</location>
    </subcellularLocation>
</comment>
<feature type="domain" description="Kinesin motor" evidence="12">
    <location>
        <begin position="4"/>
        <end position="333"/>
    </location>
</feature>
<dbReference type="Pfam" id="PF00225">
    <property type="entry name" value="Kinesin"/>
    <property type="match status" value="1"/>
</dbReference>
<dbReference type="PANTHER" id="PTHR47968:SF75">
    <property type="entry name" value="CENTROMERE-ASSOCIATED PROTEIN E"/>
    <property type="match status" value="1"/>
</dbReference>
<dbReference type="SMART" id="SM00129">
    <property type="entry name" value="KISc"/>
    <property type="match status" value="1"/>
</dbReference>
<dbReference type="InterPro" id="IPR027640">
    <property type="entry name" value="Kinesin-like_fam"/>
</dbReference>
<dbReference type="PRINTS" id="PR00380">
    <property type="entry name" value="KINESINHEAVY"/>
</dbReference>
<evidence type="ECO:0000256" key="6">
    <source>
        <dbReference type="ARBA" id="ARBA00023054"/>
    </source>
</evidence>
<dbReference type="FunFam" id="3.40.850.10:FF:000031">
    <property type="entry name" value="Kinesin-like protein"/>
    <property type="match status" value="1"/>
</dbReference>
<organism evidence="13 14">
    <name type="scientific">Athelia psychrophila</name>
    <dbReference type="NCBI Taxonomy" id="1759441"/>
    <lineage>
        <taxon>Eukaryota</taxon>
        <taxon>Fungi</taxon>
        <taxon>Dikarya</taxon>
        <taxon>Basidiomycota</taxon>
        <taxon>Agaricomycotina</taxon>
        <taxon>Agaricomycetes</taxon>
        <taxon>Agaricomycetidae</taxon>
        <taxon>Atheliales</taxon>
        <taxon>Atheliaceae</taxon>
        <taxon>Athelia</taxon>
    </lineage>
</organism>
<keyword evidence="7 9" id="KW-0505">Motor protein</keyword>
<feature type="region of interest" description="Disordered" evidence="11">
    <location>
        <begin position="914"/>
        <end position="943"/>
    </location>
</feature>
<evidence type="ECO:0000256" key="4">
    <source>
        <dbReference type="ARBA" id="ARBA00022741"/>
    </source>
</evidence>
<dbReference type="InterPro" id="IPR027417">
    <property type="entry name" value="P-loop_NTPase"/>
</dbReference>
<dbReference type="STRING" id="436010.A0A166AU01"/>
<dbReference type="PANTHER" id="PTHR47968">
    <property type="entry name" value="CENTROMERE PROTEIN E"/>
    <property type="match status" value="1"/>
</dbReference>
<keyword evidence="5 9" id="KW-0067">ATP-binding</keyword>